<dbReference type="OrthoDB" id="4794482at2"/>
<accession>A0A2C8Z4A7</accession>
<keyword evidence="2" id="KW-1185">Reference proteome</keyword>
<sequence length="95" mass="10106">MSRTARFVVRTAARALPLGIRERYRGEWLGDIAGSADAGVRASSIAAGAVLFTATLRRDRPEVLGMPPSVAARRHARWATAAPRSCRAATCSGAR</sequence>
<evidence type="ECO:0000313" key="1">
    <source>
        <dbReference type="EMBL" id="SOE58451.1"/>
    </source>
</evidence>
<dbReference type="EMBL" id="OCST01000002">
    <property type="protein sequence ID" value="SOE58451.1"/>
    <property type="molecule type" value="Genomic_DNA"/>
</dbReference>
<name>A0A2C8Z4A7_9MICO</name>
<dbReference type="Proteomes" id="UP000219440">
    <property type="component" value="Unassembled WGS sequence"/>
</dbReference>
<organism evidence="1 2">
    <name type="scientific">Salinibacterium xinjiangense</name>
    <dbReference type="NCBI Taxonomy" id="386302"/>
    <lineage>
        <taxon>Bacteria</taxon>
        <taxon>Bacillati</taxon>
        <taxon>Actinomycetota</taxon>
        <taxon>Actinomycetes</taxon>
        <taxon>Micrococcales</taxon>
        <taxon>Microbacteriaceae</taxon>
        <taxon>Salinibacterium</taxon>
    </lineage>
</organism>
<proteinExistence type="predicted"/>
<gene>
    <name evidence="1" type="ORF">SAMN06296378_0772</name>
</gene>
<dbReference type="AlphaFoldDB" id="A0A2C8Z4A7"/>
<protein>
    <submittedName>
        <fullName evidence="1">Uncharacterized protein</fullName>
    </submittedName>
</protein>
<dbReference type="RefSeq" id="WP_143544630.1">
    <property type="nucleotide sequence ID" value="NZ_BMLC01000001.1"/>
</dbReference>
<reference evidence="1 2" key="1">
    <citation type="submission" date="2017-09" db="EMBL/GenBank/DDBJ databases">
        <authorList>
            <person name="Ehlers B."/>
            <person name="Leendertz F.H."/>
        </authorList>
    </citation>
    <scope>NUCLEOTIDE SEQUENCE [LARGE SCALE GENOMIC DNA]</scope>
    <source>
        <strain evidence="1 2">CGMCC 1.05381</strain>
    </source>
</reference>
<evidence type="ECO:0000313" key="2">
    <source>
        <dbReference type="Proteomes" id="UP000219440"/>
    </source>
</evidence>